<protein>
    <recommendedName>
        <fullName evidence="5">Spp2/MOS2 G-patch domain-containing protein</fullName>
    </recommendedName>
</protein>
<comment type="similarity">
    <text evidence="2">Belongs to the SPP2 family.</text>
</comment>
<dbReference type="GO" id="GO:0005681">
    <property type="term" value="C:spliceosomal complex"/>
    <property type="evidence" value="ECO:0007669"/>
    <property type="project" value="TreeGrafter"/>
</dbReference>
<dbReference type="OMA" id="AWGKSAM"/>
<dbReference type="Pfam" id="PF12656">
    <property type="entry name" value="G-patch_2"/>
    <property type="match status" value="1"/>
</dbReference>
<dbReference type="OrthoDB" id="5577072at2759"/>
<dbReference type="InterPro" id="IPR045166">
    <property type="entry name" value="Spp2-like"/>
</dbReference>
<comment type="subcellular location">
    <subcellularLocation>
        <location evidence="1">Nucleus</location>
    </subcellularLocation>
</comment>
<evidence type="ECO:0000256" key="2">
    <source>
        <dbReference type="ARBA" id="ARBA00008576"/>
    </source>
</evidence>
<dbReference type="VEuPathDB" id="FungiDB:CNBG_1216"/>
<keyword evidence="7" id="KW-1185">Reference proteome</keyword>
<evidence type="ECO:0000313" key="7">
    <source>
        <dbReference type="Proteomes" id="UP000029445"/>
    </source>
</evidence>
<organism evidence="6 7">
    <name type="scientific">Cryptococcus deuterogattii (strain R265)</name>
    <name type="common">Cryptococcus gattii VGII (strain R265)</name>
    <dbReference type="NCBI Taxonomy" id="294750"/>
    <lineage>
        <taxon>Eukaryota</taxon>
        <taxon>Fungi</taxon>
        <taxon>Dikarya</taxon>
        <taxon>Basidiomycota</taxon>
        <taxon>Agaricomycotina</taxon>
        <taxon>Tremellomycetes</taxon>
        <taxon>Tremellales</taxon>
        <taxon>Cryptococcaceae</taxon>
        <taxon>Cryptococcus</taxon>
        <taxon>Cryptococcus gattii species complex</taxon>
    </lineage>
</organism>
<proteinExistence type="inferred from homology"/>
<evidence type="ECO:0000256" key="4">
    <source>
        <dbReference type="SAM" id="MobiDB-lite"/>
    </source>
</evidence>
<dbReference type="PANTHER" id="PTHR15818">
    <property type="entry name" value="G PATCH AND KOW-CONTAINING"/>
    <property type="match status" value="1"/>
</dbReference>
<reference evidence="6 7" key="1">
    <citation type="journal article" date="2011" name="MBio">
        <title>Genome variation in Cryptococcus gattii, an emerging pathogen of immunocompetent hosts.</title>
        <authorList>
            <person name="D'Souza C.A."/>
            <person name="Kronstad J.W."/>
            <person name="Taylor G."/>
            <person name="Warren R."/>
            <person name="Yuen M."/>
            <person name="Hu G."/>
            <person name="Jung W.H."/>
            <person name="Sham A."/>
            <person name="Kidd S.E."/>
            <person name="Tangen K."/>
            <person name="Lee N."/>
            <person name="Zeilmaker T."/>
            <person name="Sawkins J."/>
            <person name="McVicker G."/>
            <person name="Shah S."/>
            <person name="Gnerre S."/>
            <person name="Griggs A."/>
            <person name="Zeng Q."/>
            <person name="Bartlett K."/>
            <person name="Li W."/>
            <person name="Wang X."/>
            <person name="Heitman J."/>
            <person name="Stajich J.E."/>
            <person name="Fraser J.A."/>
            <person name="Meyer W."/>
            <person name="Carter D."/>
            <person name="Schein J."/>
            <person name="Krzywinski M."/>
            <person name="Kwon-Chung K.J."/>
            <person name="Varma A."/>
            <person name="Wang J."/>
            <person name="Brunham R."/>
            <person name="Fyfe M."/>
            <person name="Ouellette B.F."/>
            <person name="Siddiqui A."/>
            <person name="Marra M."/>
            <person name="Jones S."/>
            <person name="Holt R."/>
            <person name="Birren B.W."/>
            <person name="Galagan J.E."/>
            <person name="Cuomo C.A."/>
        </authorList>
    </citation>
    <scope>NUCLEOTIDE SEQUENCE [LARGE SCALE GENOMIC DNA]</scope>
    <source>
        <strain evidence="6 7">R265</strain>
    </source>
</reference>
<feature type="compositionally biased region" description="Basic and acidic residues" evidence="4">
    <location>
        <begin position="105"/>
        <end position="125"/>
    </location>
</feature>
<reference evidence="6 7" key="2">
    <citation type="journal article" date="2018" name="Proc. Natl. Acad. Sci.">
        <title>RNAi is a critical determinant of centromere evolution in closely related fungi.</title>
        <authorList>
            <person name="Yadav V."/>
            <person name="Sun S."/>
            <person name="Billmyre R.B."/>
            <person name="Thimmappa B.C."/>
            <person name="Shea T."/>
            <person name="Lintner R."/>
            <person name="Bakkeren G."/>
            <person name="Cuomo C.A."/>
            <person name="Heitman J."/>
            <person name="Sanyal K."/>
        </authorList>
    </citation>
    <scope>NUCLEOTIDE SEQUENCE [LARGE SCALE GENOMIC DNA]</scope>
    <source>
        <strain evidence="6 7">R265</strain>
    </source>
</reference>
<dbReference type="EMBL" id="CP025761">
    <property type="protein sequence ID" value="KGB75378.1"/>
    <property type="molecule type" value="Genomic_DNA"/>
</dbReference>
<dbReference type="PANTHER" id="PTHR15818:SF2">
    <property type="entry name" value="G-PATCH DOMAIN AND KOW MOTIFS-CONTAINING PROTEIN"/>
    <property type="match status" value="1"/>
</dbReference>
<feature type="compositionally biased region" description="Basic and acidic residues" evidence="4">
    <location>
        <begin position="144"/>
        <end position="153"/>
    </location>
</feature>
<dbReference type="STRING" id="294750.A0A095ED24"/>
<dbReference type="InterPro" id="IPR026822">
    <property type="entry name" value="Spp2/MOS2_G-patch"/>
</dbReference>
<feature type="compositionally biased region" description="Basic and acidic residues" evidence="4">
    <location>
        <begin position="329"/>
        <end position="444"/>
    </location>
</feature>
<evidence type="ECO:0000256" key="1">
    <source>
        <dbReference type="ARBA" id="ARBA00004123"/>
    </source>
</evidence>
<dbReference type="GeneID" id="88177582"/>
<feature type="compositionally biased region" description="Low complexity" evidence="4">
    <location>
        <begin position="270"/>
        <end position="279"/>
    </location>
</feature>
<evidence type="ECO:0000259" key="5">
    <source>
        <dbReference type="Pfam" id="PF12656"/>
    </source>
</evidence>
<dbReference type="Proteomes" id="UP000029445">
    <property type="component" value="Chromosome 3"/>
</dbReference>
<keyword evidence="3" id="KW-0539">Nucleus</keyword>
<dbReference type="HOGENOM" id="CLU_045413_1_0_1"/>
<dbReference type="AlphaFoldDB" id="A0A095ED24"/>
<name>A0A095ED24_CRYD2</name>
<sequence>MPAPVSFTVRPPGSAPYRPSPLGSGARGPPSRRLFEDNRDEDDDEDDGHYNVRRSQKPKDERIEGFGNGRIIGGDKPEGPLIIPALPNKDWRASSSNRRVPSYRPDSRTPTESAETHERVGDEPQRSGLRTIVKTEVQADDGEAAVKVERTEEYETPASLNGTSGEGIEVKKEPLTLEEQALQAILQGDVPTETEEERLRRELVIDMGGNKSLSEEDALKRDIEALPEESTLDDYAAIPVSAFGEAMARGMGWNPSAQGTKIHEPKLRPALLGLGATALETPVPPSRPGSSTGKRPPKPSKRESMKYNLSGALVRRGENGGSVTPSSERSSRHSTESDGKRRRDDDDGRESKRRDDGYRDRDRERDRRDDRARDRVYETEEERARRKAKERERRDRYDDRDRYGDRDRKDRDRRDERERRSYTDRGDDRDKRDREGDRDRRRDR</sequence>
<dbReference type="RefSeq" id="XP_062881328.1">
    <property type="nucleotide sequence ID" value="XM_063025373.1"/>
</dbReference>
<dbReference type="GO" id="GO:0000398">
    <property type="term" value="P:mRNA splicing, via spliceosome"/>
    <property type="evidence" value="ECO:0007669"/>
    <property type="project" value="InterPro"/>
</dbReference>
<feature type="region of interest" description="Disordered" evidence="4">
    <location>
        <begin position="1"/>
        <end position="167"/>
    </location>
</feature>
<evidence type="ECO:0000313" key="6">
    <source>
        <dbReference type="EMBL" id="KGB75378.1"/>
    </source>
</evidence>
<gene>
    <name evidence="6" type="ORF">CNBG_1216</name>
</gene>
<evidence type="ECO:0000256" key="3">
    <source>
        <dbReference type="ARBA" id="ARBA00023242"/>
    </source>
</evidence>
<dbReference type="KEGG" id="cdeu:CNBG_1216"/>
<feature type="compositionally biased region" description="Acidic residues" evidence="4">
    <location>
        <begin position="38"/>
        <end position="47"/>
    </location>
</feature>
<accession>A0A095ED24</accession>
<feature type="region of interest" description="Disordered" evidence="4">
    <location>
        <begin position="255"/>
        <end position="444"/>
    </location>
</feature>
<feature type="domain" description="Spp2/MOS2 G-patch" evidence="5">
    <location>
        <begin position="227"/>
        <end position="279"/>
    </location>
</feature>